<organism evidence="8">
    <name type="scientific">marine metagenome</name>
    <dbReference type="NCBI Taxonomy" id="408172"/>
    <lineage>
        <taxon>unclassified sequences</taxon>
        <taxon>metagenomes</taxon>
        <taxon>ecological metagenomes</taxon>
    </lineage>
</organism>
<dbReference type="GO" id="GO:0003677">
    <property type="term" value="F:DNA binding"/>
    <property type="evidence" value="ECO:0007669"/>
    <property type="project" value="UniProtKB-KW"/>
</dbReference>
<dbReference type="Gene3D" id="1.10.1740.10">
    <property type="match status" value="1"/>
</dbReference>
<dbReference type="Pfam" id="PF08281">
    <property type="entry name" value="Sigma70_r4_2"/>
    <property type="match status" value="1"/>
</dbReference>
<evidence type="ECO:0000256" key="2">
    <source>
        <dbReference type="ARBA" id="ARBA00023015"/>
    </source>
</evidence>
<reference evidence="8" key="1">
    <citation type="submission" date="2018-05" db="EMBL/GenBank/DDBJ databases">
        <authorList>
            <person name="Lanie J.A."/>
            <person name="Ng W.-L."/>
            <person name="Kazmierczak K.M."/>
            <person name="Andrzejewski T.M."/>
            <person name="Davidsen T.M."/>
            <person name="Wayne K.J."/>
            <person name="Tettelin H."/>
            <person name="Glass J.I."/>
            <person name="Rusch D."/>
            <person name="Podicherti R."/>
            <person name="Tsui H.-C.T."/>
            <person name="Winkler M.E."/>
        </authorList>
    </citation>
    <scope>NUCLEOTIDE SEQUENCE</scope>
</reference>
<dbReference type="InterPro" id="IPR039425">
    <property type="entry name" value="RNA_pol_sigma-70-like"/>
</dbReference>
<evidence type="ECO:0000256" key="1">
    <source>
        <dbReference type="ARBA" id="ARBA00010641"/>
    </source>
</evidence>
<evidence type="ECO:0000256" key="5">
    <source>
        <dbReference type="ARBA" id="ARBA00023163"/>
    </source>
</evidence>
<dbReference type="PANTHER" id="PTHR43133:SF8">
    <property type="entry name" value="RNA POLYMERASE SIGMA FACTOR HI_1459-RELATED"/>
    <property type="match status" value="1"/>
</dbReference>
<evidence type="ECO:0000259" key="7">
    <source>
        <dbReference type="Pfam" id="PF08281"/>
    </source>
</evidence>
<protein>
    <recommendedName>
        <fullName evidence="9">RNA polymerase sigma-70 region 2 domain-containing protein</fullName>
    </recommendedName>
</protein>
<dbReference type="InterPro" id="IPR013325">
    <property type="entry name" value="RNA_pol_sigma_r2"/>
</dbReference>
<dbReference type="GO" id="GO:0006352">
    <property type="term" value="P:DNA-templated transcription initiation"/>
    <property type="evidence" value="ECO:0007669"/>
    <property type="project" value="InterPro"/>
</dbReference>
<keyword evidence="4" id="KW-0238">DNA-binding</keyword>
<evidence type="ECO:0008006" key="9">
    <source>
        <dbReference type="Google" id="ProtNLM"/>
    </source>
</evidence>
<sequence>MKKDRELIQEFQNGDEEAFNELVRRYLDLVHGFFQKITNDEMEAEDLAQNVFIKLFKSLKKFRFESEFNTYLYRVNANTANTYFKRNKWRNILHLDQTDEPSYVDNQQDREWKKEELWNAISKLPKKQRLVVMMRISEMLPFKDIGNILHMSEGAAKVNFHHGVKRIKVLLGIVK</sequence>
<feature type="domain" description="RNA polymerase sigma factor 70 region 4 type 2" evidence="7">
    <location>
        <begin position="115"/>
        <end position="167"/>
    </location>
</feature>
<dbReference type="Gene3D" id="1.10.10.10">
    <property type="entry name" value="Winged helix-like DNA-binding domain superfamily/Winged helix DNA-binding domain"/>
    <property type="match status" value="1"/>
</dbReference>
<evidence type="ECO:0000259" key="6">
    <source>
        <dbReference type="Pfam" id="PF04542"/>
    </source>
</evidence>
<evidence type="ECO:0000256" key="4">
    <source>
        <dbReference type="ARBA" id="ARBA00023125"/>
    </source>
</evidence>
<dbReference type="PANTHER" id="PTHR43133">
    <property type="entry name" value="RNA POLYMERASE ECF-TYPE SIGMA FACTO"/>
    <property type="match status" value="1"/>
</dbReference>
<dbReference type="InterPro" id="IPR013324">
    <property type="entry name" value="RNA_pol_sigma_r3/r4-like"/>
</dbReference>
<accession>A0A381R0G6</accession>
<dbReference type="SUPFAM" id="SSF88659">
    <property type="entry name" value="Sigma3 and sigma4 domains of RNA polymerase sigma factors"/>
    <property type="match status" value="1"/>
</dbReference>
<dbReference type="SUPFAM" id="SSF88946">
    <property type="entry name" value="Sigma2 domain of RNA polymerase sigma factors"/>
    <property type="match status" value="1"/>
</dbReference>
<dbReference type="InterPro" id="IPR007627">
    <property type="entry name" value="RNA_pol_sigma70_r2"/>
</dbReference>
<dbReference type="Pfam" id="PF04542">
    <property type="entry name" value="Sigma70_r2"/>
    <property type="match status" value="1"/>
</dbReference>
<gene>
    <name evidence="8" type="ORF">METZ01_LOCUS36037</name>
</gene>
<dbReference type="NCBIfam" id="TIGR02937">
    <property type="entry name" value="sigma70-ECF"/>
    <property type="match status" value="1"/>
</dbReference>
<evidence type="ECO:0000313" key="8">
    <source>
        <dbReference type="EMBL" id="SUZ83183.1"/>
    </source>
</evidence>
<feature type="domain" description="RNA polymerase sigma-70 region 2" evidence="6">
    <location>
        <begin position="22"/>
        <end position="90"/>
    </location>
</feature>
<dbReference type="InterPro" id="IPR013249">
    <property type="entry name" value="RNA_pol_sigma70_r4_t2"/>
</dbReference>
<dbReference type="AlphaFoldDB" id="A0A381R0G6"/>
<dbReference type="GO" id="GO:0016987">
    <property type="term" value="F:sigma factor activity"/>
    <property type="evidence" value="ECO:0007669"/>
    <property type="project" value="UniProtKB-KW"/>
</dbReference>
<dbReference type="EMBL" id="UINC01001539">
    <property type="protein sequence ID" value="SUZ83183.1"/>
    <property type="molecule type" value="Genomic_DNA"/>
</dbReference>
<keyword evidence="2" id="KW-0805">Transcription regulation</keyword>
<comment type="similarity">
    <text evidence="1">Belongs to the sigma-70 factor family. ECF subfamily.</text>
</comment>
<evidence type="ECO:0000256" key="3">
    <source>
        <dbReference type="ARBA" id="ARBA00023082"/>
    </source>
</evidence>
<proteinExistence type="inferred from homology"/>
<keyword evidence="5" id="KW-0804">Transcription</keyword>
<dbReference type="InterPro" id="IPR014284">
    <property type="entry name" value="RNA_pol_sigma-70_dom"/>
</dbReference>
<dbReference type="InterPro" id="IPR036388">
    <property type="entry name" value="WH-like_DNA-bd_sf"/>
</dbReference>
<keyword evidence="3" id="KW-0731">Sigma factor</keyword>
<name>A0A381R0G6_9ZZZZ</name>